<dbReference type="Proteomes" id="UP001153636">
    <property type="component" value="Chromosome 1"/>
</dbReference>
<proteinExistence type="predicted"/>
<evidence type="ECO:0000256" key="1">
    <source>
        <dbReference type="SAM" id="Phobius"/>
    </source>
</evidence>
<reference evidence="2" key="1">
    <citation type="submission" date="2022-01" db="EMBL/GenBank/DDBJ databases">
        <authorList>
            <person name="King R."/>
        </authorList>
    </citation>
    <scope>NUCLEOTIDE SEQUENCE</scope>
</reference>
<name>A0A9P0C861_9CUCU</name>
<keyword evidence="1" id="KW-1133">Transmembrane helix</keyword>
<evidence type="ECO:0000313" key="3">
    <source>
        <dbReference type="Proteomes" id="UP001153636"/>
    </source>
</evidence>
<dbReference type="AlphaFoldDB" id="A0A9P0C861"/>
<feature type="transmembrane region" description="Helical" evidence="1">
    <location>
        <begin position="60"/>
        <end position="83"/>
    </location>
</feature>
<dbReference type="OrthoDB" id="6819313at2759"/>
<protein>
    <submittedName>
        <fullName evidence="2">Uncharacterized protein</fullName>
    </submittedName>
</protein>
<evidence type="ECO:0000313" key="2">
    <source>
        <dbReference type="EMBL" id="CAH1098757.1"/>
    </source>
</evidence>
<dbReference type="EMBL" id="OV651813">
    <property type="protein sequence ID" value="CAH1098757.1"/>
    <property type="molecule type" value="Genomic_DNA"/>
</dbReference>
<keyword evidence="3" id="KW-1185">Reference proteome</keyword>
<accession>A0A9P0C861</accession>
<sequence>MICDHFQIKKQIEVLFIIIIAIWALSYDYTPSELTSNLEELWKLGENGVKEKQVPESSKYLLAFVIFVRAYTSRLFLCLYVINFWPAICENNPHLFLPWLFVGFLRSILTIFITMYVGCYTCLVQKGIHSICVDFIFAQFIDHGPPVYAWFLILSYYKELKHPKSQKTKSQLLQTTETFNLITDATFTNMMLHLKPLVVPTRSLDTLLTNNGHRIPKCRISDNCKLTDFVKKVLNISDDDIHKIKESKANKNLKLTYNKAIEVSELPVEEEKELICLTLNEAHEDQERFK</sequence>
<keyword evidence="1" id="KW-0472">Membrane</keyword>
<feature type="transmembrane region" description="Helical" evidence="1">
    <location>
        <begin position="95"/>
        <end position="117"/>
    </location>
</feature>
<organism evidence="2 3">
    <name type="scientific">Psylliodes chrysocephalus</name>
    <dbReference type="NCBI Taxonomy" id="3402493"/>
    <lineage>
        <taxon>Eukaryota</taxon>
        <taxon>Metazoa</taxon>
        <taxon>Ecdysozoa</taxon>
        <taxon>Arthropoda</taxon>
        <taxon>Hexapoda</taxon>
        <taxon>Insecta</taxon>
        <taxon>Pterygota</taxon>
        <taxon>Neoptera</taxon>
        <taxon>Endopterygota</taxon>
        <taxon>Coleoptera</taxon>
        <taxon>Polyphaga</taxon>
        <taxon>Cucujiformia</taxon>
        <taxon>Chrysomeloidea</taxon>
        <taxon>Chrysomelidae</taxon>
        <taxon>Galerucinae</taxon>
        <taxon>Alticini</taxon>
        <taxon>Psylliodes</taxon>
    </lineage>
</organism>
<keyword evidence="1" id="KW-0812">Transmembrane</keyword>
<gene>
    <name evidence="2" type="ORF">PSYICH_LOCUS226</name>
</gene>
<feature type="transmembrane region" description="Helical" evidence="1">
    <location>
        <begin position="12"/>
        <end position="29"/>
    </location>
</feature>